<dbReference type="InterPro" id="IPR004358">
    <property type="entry name" value="Sig_transdc_His_kin-like_C"/>
</dbReference>
<proteinExistence type="predicted"/>
<keyword evidence="5" id="KW-0812">Transmembrane</keyword>
<dbReference type="InterPro" id="IPR003594">
    <property type="entry name" value="HATPase_dom"/>
</dbReference>
<gene>
    <name evidence="7" type="ORF">N4264_09780</name>
</gene>
<dbReference type="InterPro" id="IPR003661">
    <property type="entry name" value="HisK_dim/P_dom"/>
</dbReference>
<reference evidence="7" key="1">
    <citation type="submission" date="2022-09" db="EMBL/GenBank/DDBJ databases">
        <title>Tahibacter sp. nov., isolated from a fresh water.</title>
        <authorList>
            <person name="Baek J.H."/>
            <person name="Lee J.K."/>
            <person name="Kim J.M."/>
            <person name="Jeon C.O."/>
        </authorList>
    </citation>
    <scope>NUCLEOTIDE SEQUENCE</scope>
    <source>
        <strain evidence="7">W38</strain>
    </source>
</reference>
<keyword evidence="7" id="KW-0547">Nucleotide-binding</keyword>
<evidence type="ECO:0000256" key="5">
    <source>
        <dbReference type="SAM" id="Phobius"/>
    </source>
</evidence>
<dbReference type="Gene3D" id="3.30.450.20">
    <property type="entry name" value="PAS domain"/>
    <property type="match status" value="1"/>
</dbReference>
<dbReference type="CDD" id="cd00082">
    <property type="entry name" value="HisKA"/>
    <property type="match status" value="1"/>
</dbReference>
<keyword evidence="5" id="KW-0472">Membrane</keyword>
<dbReference type="InterPro" id="IPR036890">
    <property type="entry name" value="HATPase_C_sf"/>
</dbReference>
<evidence type="ECO:0000256" key="3">
    <source>
        <dbReference type="ARBA" id="ARBA00022553"/>
    </source>
</evidence>
<evidence type="ECO:0000256" key="1">
    <source>
        <dbReference type="ARBA" id="ARBA00000085"/>
    </source>
</evidence>
<accession>A0ABY6BIQ6</accession>
<dbReference type="CDD" id="cd12913">
    <property type="entry name" value="PDC1_MCP_like"/>
    <property type="match status" value="1"/>
</dbReference>
<dbReference type="PRINTS" id="PR00344">
    <property type="entry name" value="BCTRLSENSOR"/>
</dbReference>
<feature type="transmembrane region" description="Helical" evidence="5">
    <location>
        <begin position="350"/>
        <end position="372"/>
    </location>
</feature>
<dbReference type="PANTHER" id="PTHR43065">
    <property type="entry name" value="SENSOR HISTIDINE KINASE"/>
    <property type="match status" value="1"/>
</dbReference>
<keyword evidence="5" id="KW-1133">Transmembrane helix</keyword>
<dbReference type="SUPFAM" id="SSF55874">
    <property type="entry name" value="ATPase domain of HSP90 chaperone/DNA topoisomerase II/histidine kinase"/>
    <property type="match status" value="1"/>
</dbReference>
<feature type="coiled-coil region" evidence="4">
    <location>
        <begin position="420"/>
        <end position="486"/>
    </location>
</feature>
<evidence type="ECO:0000259" key="6">
    <source>
        <dbReference type="PROSITE" id="PS50109"/>
    </source>
</evidence>
<dbReference type="PROSITE" id="PS50109">
    <property type="entry name" value="HIS_KIN"/>
    <property type="match status" value="1"/>
</dbReference>
<dbReference type="SUPFAM" id="SSF47384">
    <property type="entry name" value="Homodimeric domain of signal transducing histidine kinase"/>
    <property type="match status" value="1"/>
</dbReference>
<dbReference type="PANTHER" id="PTHR43065:SF47">
    <property type="match status" value="1"/>
</dbReference>
<organism evidence="7 8">
    <name type="scientific">Tahibacter amnicola</name>
    <dbReference type="NCBI Taxonomy" id="2976241"/>
    <lineage>
        <taxon>Bacteria</taxon>
        <taxon>Pseudomonadati</taxon>
        <taxon>Pseudomonadota</taxon>
        <taxon>Gammaproteobacteria</taxon>
        <taxon>Lysobacterales</taxon>
        <taxon>Rhodanobacteraceae</taxon>
        <taxon>Tahibacter</taxon>
    </lineage>
</organism>
<keyword evidence="8" id="KW-1185">Reference proteome</keyword>
<dbReference type="EMBL" id="CP104694">
    <property type="protein sequence ID" value="UXI69893.1"/>
    <property type="molecule type" value="Genomic_DNA"/>
</dbReference>
<dbReference type="InterPro" id="IPR036097">
    <property type="entry name" value="HisK_dim/P_sf"/>
</dbReference>
<evidence type="ECO:0000256" key="4">
    <source>
        <dbReference type="SAM" id="Coils"/>
    </source>
</evidence>
<evidence type="ECO:0000256" key="2">
    <source>
        <dbReference type="ARBA" id="ARBA00012438"/>
    </source>
</evidence>
<comment type="catalytic activity">
    <reaction evidence="1">
        <text>ATP + protein L-histidine = ADP + protein N-phospho-L-histidine.</text>
        <dbReference type="EC" id="2.7.13.3"/>
    </reaction>
</comment>
<dbReference type="CDD" id="cd00075">
    <property type="entry name" value="HATPase"/>
    <property type="match status" value="1"/>
</dbReference>
<keyword evidence="4" id="KW-0175">Coiled coil</keyword>
<evidence type="ECO:0000313" key="8">
    <source>
        <dbReference type="Proteomes" id="UP001064632"/>
    </source>
</evidence>
<feature type="domain" description="Histidine kinase" evidence="6">
    <location>
        <begin position="495"/>
        <end position="726"/>
    </location>
</feature>
<protein>
    <recommendedName>
        <fullName evidence="2">histidine kinase</fullName>
        <ecNumber evidence="2">2.7.13.3</ecNumber>
    </recommendedName>
</protein>
<dbReference type="Pfam" id="PF22673">
    <property type="entry name" value="MCP-like_PDC_1"/>
    <property type="match status" value="1"/>
</dbReference>
<keyword evidence="3" id="KW-0597">Phosphoprotein</keyword>
<dbReference type="SMART" id="SM00387">
    <property type="entry name" value="HATPase_c"/>
    <property type="match status" value="1"/>
</dbReference>
<dbReference type="GO" id="GO:0005524">
    <property type="term" value="F:ATP binding"/>
    <property type="evidence" value="ECO:0007669"/>
    <property type="project" value="UniProtKB-KW"/>
</dbReference>
<dbReference type="Pfam" id="PF02518">
    <property type="entry name" value="HATPase_c"/>
    <property type="match status" value="1"/>
</dbReference>
<dbReference type="InterPro" id="IPR005467">
    <property type="entry name" value="His_kinase_dom"/>
</dbReference>
<sequence length="727" mass="81003">MRQRIVEETEKGGVRGGIDGTGGPGGGVEQGSMTIKLRILLCVLMLELSGYGLVLYLNYRSAQEGLATVREQQIGATFLGYLHKINALTNAMERNARDLAIAGERYHALRDVAGVAVVTSHIEQHLLRNFEGLSEALGGGLWFEPFAFDPGRRYFGPYAFREGPRIRFTWDLSQDSYDYLRQSWYLKALPADWPRTRRPDRWVVWTEPYYDDAGSKALMMTVDALMFDDAERIIGMATVDWSTEKMRQFVSDIRITPGSFPFLIDRQSGKFVSFGANPARVMTPAAAEPWAADVLAGYRTGELRSIRDVRWNGRPHRIYTIGTDIGLVLGLFIPEHEILQELQPGLRQNLIYGAIVSVSFILVMALALTVLFRPFQRVLAQISRSLRRDSGSLALSPLSYQARNEFTPIVNALNDVFMHISEFTASLAAANEALAAKQAEVNELNISLEHKVRERTEELAHKNQALEQSVEELRDTQQQLVEAEKHAALNQLVAGVAHEVNTPIGVAVTAASLLQDELTRILAMARSGRIDARALQRELATSCEAIDMTLANLQRAVGMVRTFKQISVDQSSEARRRFHVRAYIDDIFLSLRPRLKQSPVQVRVDCESDFEIDSYPGALSQIITNLVINALTHAFPGRRAGVITLAIEQHEGRCLIHFRDDGVGIAADHLPHIFEPFFTTRRGQGGSGLGLHIVYNLVSKTLGGRIRCDSELGKGCHFLVDIPLKVG</sequence>
<dbReference type="SMART" id="SM00388">
    <property type="entry name" value="HisKA"/>
    <property type="match status" value="1"/>
</dbReference>
<keyword evidence="7" id="KW-0067">ATP-binding</keyword>
<dbReference type="Gene3D" id="3.30.565.10">
    <property type="entry name" value="Histidine kinase-like ATPase, C-terminal domain"/>
    <property type="match status" value="1"/>
</dbReference>
<name>A0ABY6BIQ6_9GAMM</name>
<evidence type="ECO:0000313" key="7">
    <source>
        <dbReference type="EMBL" id="UXI69893.1"/>
    </source>
</evidence>
<dbReference type="EC" id="2.7.13.3" evidence="2"/>
<dbReference type="Gene3D" id="1.10.287.130">
    <property type="match status" value="1"/>
</dbReference>
<dbReference type="Proteomes" id="UP001064632">
    <property type="component" value="Chromosome"/>
</dbReference>
<dbReference type="RefSeq" id="WP_261696845.1">
    <property type="nucleotide sequence ID" value="NZ_CP104694.1"/>
</dbReference>